<dbReference type="PANTHER" id="PTHR14859:SF1">
    <property type="entry name" value="PGAP2-INTERACTING PROTEIN"/>
    <property type="match status" value="1"/>
</dbReference>
<dbReference type="PANTHER" id="PTHR14859">
    <property type="entry name" value="CALCOFLUOR WHITE HYPERSENSITIVE PROTEIN PRECURSOR"/>
    <property type="match status" value="1"/>
</dbReference>
<dbReference type="SUPFAM" id="SSF56219">
    <property type="entry name" value="DNase I-like"/>
    <property type="match status" value="1"/>
</dbReference>
<dbReference type="AlphaFoldDB" id="A0A3B1A5T6"/>
<proteinExistence type="predicted"/>
<keyword evidence="2" id="KW-0269">Exonuclease</keyword>
<protein>
    <submittedName>
        <fullName evidence="2">Endonuclease/exonuclease/phosphatase family protein</fullName>
    </submittedName>
</protein>
<accession>A0A3B1A5T6</accession>
<sequence length="243" mass="28316">MKIDALSFNIHKGFGPLNRKFTLHDIKEFFKKTHADIVFLQEVVGENRQHAASVEHWPDDPQYEFLADELWHHHAYAKNAVYEHRHHGNVILSKYPIIETNQINISKNQWEKRGVLFARVEMPNGKHLDTYCVHLNLLNRDRKRQYADLRQIIQHYSEGNPIILAGDFNDWNKKASPGLDELGIYDAHKTLHGHYAKTFPSILPLIPLDRCYTNLEVTEARVLYGWSNPLLSDHCPILVEVNI</sequence>
<dbReference type="InterPro" id="IPR036691">
    <property type="entry name" value="Endo/exonu/phosph_ase_sf"/>
</dbReference>
<dbReference type="GO" id="GO:0004527">
    <property type="term" value="F:exonuclease activity"/>
    <property type="evidence" value="ECO:0007669"/>
    <property type="project" value="UniProtKB-KW"/>
</dbReference>
<evidence type="ECO:0000259" key="1">
    <source>
        <dbReference type="Pfam" id="PF03372"/>
    </source>
</evidence>
<keyword evidence="2" id="KW-0540">Nuclease</keyword>
<dbReference type="InterPro" id="IPR051916">
    <property type="entry name" value="GPI-anchor_lipid_remodeler"/>
</dbReference>
<dbReference type="GO" id="GO:0006506">
    <property type="term" value="P:GPI anchor biosynthetic process"/>
    <property type="evidence" value="ECO:0007669"/>
    <property type="project" value="TreeGrafter"/>
</dbReference>
<dbReference type="Pfam" id="PF03372">
    <property type="entry name" value="Exo_endo_phos"/>
    <property type="match status" value="1"/>
</dbReference>
<organism evidence="2">
    <name type="scientific">hydrothermal vent metagenome</name>
    <dbReference type="NCBI Taxonomy" id="652676"/>
    <lineage>
        <taxon>unclassified sequences</taxon>
        <taxon>metagenomes</taxon>
        <taxon>ecological metagenomes</taxon>
    </lineage>
</organism>
<keyword evidence="2" id="KW-0378">Hydrolase</keyword>
<dbReference type="GO" id="GO:0016020">
    <property type="term" value="C:membrane"/>
    <property type="evidence" value="ECO:0007669"/>
    <property type="project" value="GOC"/>
</dbReference>
<dbReference type="GO" id="GO:0004519">
    <property type="term" value="F:endonuclease activity"/>
    <property type="evidence" value="ECO:0007669"/>
    <property type="project" value="UniProtKB-KW"/>
</dbReference>
<feature type="domain" description="Endonuclease/exonuclease/phosphatase" evidence="1">
    <location>
        <begin position="6"/>
        <end position="234"/>
    </location>
</feature>
<evidence type="ECO:0000313" key="2">
    <source>
        <dbReference type="EMBL" id="VAW89094.1"/>
    </source>
</evidence>
<dbReference type="EMBL" id="UOFP01000253">
    <property type="protein sequence ID" value="VAW89094.1"/>
    <property type="molecule type" value="Genomic_DNA"/>
</dbReference>
<reference evidence="2" key="1">
    <citation type="submission" date="2018-06" db="EMBL/GenBank/DDBJ databases">
        <authorList>
            <person name="Zhirakovskaya E."/>
        </authorList>
    </citation>
    <scope>NUCLEOTIDE SEQUENCE</scope>
</reference>
<gene>
    <name evidence="2" type="ORF">MNBD_GAMMA18-1962</name>
</gene>
<dbReference type="InterPro" id="IPR005135">
    <property type="entry name" value="Endo/exonuclease/phosphatase"/>
</dbReference>
<dbReference type="Gene3D" id="3.60.10.10">
    <property type="entry name" value="Endonuclease/exonuclease/phosphatase"/>
    <property type="match status" value="1"/>
</dbReference>
<name>A0A3B1A5T6_9ZZZZ</name>
<keyword evidence="2" id="KW-0255">Endonuclease</keyword>